<dbReference type="Pfam" id="PF20700">
    <property type="entry name" value="Mutator"/>
    <property type="match status" value="1"/>
</dbReference>
<evidence type="ECO:0000313" key="4">
    <source>
        <dbReference type="Proteomes" id="UP000005408"/>
    </source>
</evidence>
<feature type="region of interest" description="Disordered" evidence="1">
    <location>
        <begin position="383"/>
        <end position="438"/>
    </location>
</feature>
<accession>A0A8W8P2E2</accession>
<dbReference type="InterPro" id="IPR049012">
    <property type="entry name" value="Mutator_transp_dom"/>
</dbReference>
<name>A0A8W8P2E2_MAGGI</name>
<feature type="domain" description="Mutator-like transposase" evidence="2">
    <location>
        <begin position="51"/>
        <end position="162"/>
    </location>
</feature>
<feature type="compositionally biased region" description="Polar residues" evidence="1">
    <location>
        <begin position="414"/>
        <end position="427"/>
    </location>
</feature>
<organism evidence="3 4">
    <name type="scientific">Magallana gigas</name>
    <name type="common">Pacific oyster</name>
    <name type="synonym">Crassostrea gigas</name>
    <dbReference type="NCBI Taxonomy" id="29159"/>
    <lineage>
        <taxon>Eukaryota</taxon>
        <taxon>Metazoa</taxon>
        <taxon>Spiralia</taxon>
        <taxon>Lophotrochozoa</taxon>
        <taxon>Mollusca</taxon>
        <taxon>Bivalvia</taxon>
        <taxon>Autobranchia</taxon>
        <taxon>Pteriomorphia</taxon>
        <taxon>Ostreida</taxon>
        <taxon>Ostreoidea</taxon>
        <taxon>Ostreidae</taxon>
        <taxon>Magallana</taxon>
    </lineage>
</organism>
<evidence type="ECO:0000259" key="2">
    <source>
        <dbReference type="Pfam" id="PF20700"/>
    </source>
</evidence>
<evidence type="ECO:0000256" key="1">
    <source>
        <dbReference type="SAM" id="MobiDB-lite"/>
    </source>
</evidence>
<proteinExistence type="predicted"/>
<feature type="region of interest" description="Disordered" evidence="1">
    <location>
        <begin position="10"/>
        <end position="30"/>
    </location>
</feature>
<keyword evidence="4" id="KW-1185">Reference proteome</keyword>
<reference evidence="3" key="1">
    <citation type="submission" date="2022-08" db="UniProtKB">
        <authorList>
            <consortium name="EnsemblMetazoa"/>
        </authorList>
    </citation>
    <scope>IDENTIFICATION</scope>
    <source>
        <strain evidence="3">05x7-T-G4-1.051#20</strain>
    </source>
</reference>
<dbReference type="AlphaFoldDB" id="A0A8W8P2E2"/>
<feature type="compositionally biased region" description="Low complexity" evidence="1">
    <location>
        <begin position="383"/>
        <end position="406"/>
    </location>
</feature>
<protein>
    <recommendedName>
        <fullName evidence="2">Mutator-like transposase domain-containing protein</fullName>
    </recommendedName>
</protein>
<sequence length="438" mass="48296">MLRLRDYHRRLQGVQSKHSNRGAHFEKQREGEKDGALLSWGTSQNNFFRHLCKTPLHLKDTVRERRYGLSSVLHVQCTNCSAVCPVETGKRGPTGAFDINTNAALGMIHVGMGPTHLVNFLGQCNIPPPSEPSIRKHAAKVGKAITDVTLASCRAVPVEEKQTSDTSRIILFPVMIAHKIGLEVARRRKLTWQCQWHINLQIMTLCFRFTSLPNGKPLHGDGLRKELETLVEKYKGRIENMRDLGSTQSNENFNNIVSTKAPKNRYYGGSSSLKRRVSAAVLQKNEGHSYLVKAMHRPTMPTVDAKDVRDVYVTDSNIKRVTVFGDAARLFIHPLKSSNDQGELCASAKETIYIDSGSYATPSIGSTSSESFSSSSSSHLSTSFSTITGSPSTVSSRSTSPEITSSPKRRLTTELASKQGANETSGKQIGDLNKLEVL</sequence>
<dbReference type="Proteomes" id="UP000005408">
    <property type="component" value="Unassembled WGS sequence"/>
</dbReference>
<evidence type="ECO:0000313" key="3">
    <source>
        <dbReference type="EnsemblMetazoa" id="G9533.1:cds"/>
    </source>
</evidence>
<dbReference type="EnsemblMetazoa" id="G9533.1">
    <property type="protein sequence ID" value="G9533.1:cds"/>
    <property type="gene ID" value="G9533"/>
</dbReference>